<dbReference type="EMBL" id="BRVS01000005">
    <property type="protein sequence ID" value="GLB66993.1"/>
    <property type="molecule type" value="Genomic_DNA"/>
</dbReference>
<protein>
    <recommendedName>
        <fullName evidence="5">Putative zinc-finger domain-containing protein</fullName>
    </recommendedName>
</protein>
<dbReference type="Pfam" id="PF13490">
    <property type="entry name" value="zf-HC2"/>
    <property type="match status" value="1"/>
</dbReference>
<comment type="caution">
    <text evidence="6">The sequence shown here is derived from an EMBL/GenBank/DDBJ whole genome shotgun (WGS) entry which is preliminary data.</text>
</comment>
<keyword evidence="4" id="KW-1133">Transmembrane helix</keyword>
<dbReference type="InterPro" id="IPR041916">
    <property type="entry name" value="Anti_sigma_zinc_sf"/>
</dbReference>
<evidence type="ECO:0000313" key="7">
    <source>
        <dbReference type="Proteomes" id="UP001209654"/>
    </source>
</evidence>
<sequence>MRHPERDLADYLNGELADDRRPGFERHLAGCERCRSWIAEHRALQERLRSLDVPAPGPDLTGRLLNAPAAADAEPGDYPSTADKAAAGAGEPPAKRASRRQTLLVICGAAAGFAMLTFGTAYILGGEEPALQAAGQTDGQVSGTSTVDLGGLAAGEKVGREELAQLRRSGWNCPQLSGLGYELESARAMTIAGEPAVRVELEGEDGSVVVTEQRRSVERPRPAAPEAARAVAPVNAVTGRSVAADGFRPVNGMDRDMWLRAGPNWTVVLNSADVTYTMWSDAPLADLPDMVGQVIIAEKSRLMTPRPTVLDDPVSRIIRGLGKMVVPADSPSEEAK</sequence>
<evidence type="ECO:0000313" key="6">
    <source>
        <dbReference type="EMBL" id="GLB66993.1"/>
    </source>
</evidence>
<keyword evidence="2" id="KW-0804">Transcription</keyword>
<keyword evidence="7" id="KW-1185">Reference proteome</keyword>
<reference evidence="6 7" key="1">
    <citation type="journal article" date="2023" name="Int. J. Syst. Evol. Microbiol.">
        <title>Arthrobacter mangrovi sp. nov., an actinobacterium isolated from the rhizosphere of a mangrove.</title>
        <authorList>
            <person name="Hamada M."/>
            <person name="Saitou S."/>
            <person name="Enomoto N."/>
            <person name="Nanri K."/>
            <person name="Hidaka K."/>
            <person name="Miura T."/>
            <person name="Tamura T."/>
        </authorList>
    </citation>
    <scope>NUCLEOTIDE SEQUENCE [LARGE SCALE GENOMIC DNA]</scope>
    <source>
        <strain evidence="6 7">NBRC 112813</strain>
    </source>
</reference>
<dbReference type="RefSeq" id="WP_264795127.1">
    <property type="nucleotide sequence ID" value="NZ_BRVS01000005.1"/>
</dbReference>
<feature type="region of interest" description="Disordered" evidence="3">
    <location>
        <begin position="70"/>
        <end position="94"/>
    </location>
</feature>
<evidence type="ECO:0000256" key="2">
    <source>
        <dbReference type="ARBA" id="ARBA00023163"/>
    </source>
</evidence>
<keyword evidence="4" id="KW-0812">Transmembrane</keyword>
<feature type="domain" description="Putative zinc-finger" evidence="5">
    <location>
        <begin position="7"/>
        <end position="35"/>
    </location>
</feature>
<organism evidence="6 7">
    <name type="scientific">Arthrobacter mangrovi</name>
    <dbReference type="NCBI Taxonomy" id="2966350"/>
    <lineage>
        <taxon>Bacteria</taxon>
        <taxon>Bacillati</taxon>
        <taxon>Actinomycetota</taxon>
        <taxon>Actinomycetes</taxon>
        <taxon>Micrococcales</taxon>
        <taxon>Micrococcaceae</taxon>
        <taxon>Arthrobacter</taxon>
    </lineage>
</organism>
<gene>
    <name evidence="6" type="ORF">AHIS1636_14320</name>
</gene>
<feature type="compositionally biased region" description="Low complexity" evidence="3">
    <location>
        <begin position="82"/>
        <end position="92"/>
    </location>
</feature>
<keyword evidence="1" id="KW-0805">Transcription regulation</keyword>
<proteinExistence type="predicted"/>
<evidence type="ECO:0000256" key="3">
    <source>
        <dbReference type="SAM" id="MobiDB-lite"/>
    </source>
</evidence>
<keyword evidence="4" id="KW-0472">Membrane</keyword>
<dbReference type="Proteomes" id="UP001209654">
    <property type="component" value="Unassembled WGS sequence"/>
</dbReference>
<feature type="transmembrane region" description="Helical" evidence="4">
    <location>
        <begin position="103"/>
        <end position="124"/>
    </location>
</feature>
<name>A0ABQ5MSN2_9MICC</name>
<evidence type="ECO:0000259" key="5">
    <source>
        <dbReference type="Pfam" id="PF13490"/>
    </source>
</evidence>
<evidence type="ECO:0000256" key="1">
    <source>
        <dbReference type="ARBA" id="ARBA00023015"/>
    </source>
</evidence>
<accession>A0ABQ5MSN2</accession>
<evidence type="ECO:0000256" key="4">
    <source>
        <dbReference type="SAM" id="Phobius"/>
    </source>
</evidence>
<dbReference type="Gene3D" id="1.10.10.1320">
    <property type="entry name" value="Anti-sigma factor, zinc-finger domain"/>
    <property type="match status" value="1"/>
</dbReference>
<dbReference type="InterPro" id="IPR027383">
    <property type="entry name" value="Znf_put"/>
</dbReference>